<dbReference type="Proteomes" id="UP001207742">
    <property type="component" value="Unassembled WGS sequence"/>
</dbReference>
<organism evidence="1 2">
    <name type="scientific">Chitinophaga nivalis</name>
    <dbReference type="NCBI Taxonomy" id="2991709"/>
    <lineage>
        <taxon>Bacteria</taxon>
        <taxon>Pseudomonadati</taxon>
        <taxon>Bacteroidota</taxon>
        <taxon>Chitinophagia</taxon>
        <taxon>Chitinophagales</taxon>
        <taxon>Chitinophagaceae</taxon>
        <taxon>Chitinophaga</taxon>
    </lineage>
</organism>
<dbReference type="EMBL" id="JAPDNS010000001">
    <property type="protein sequence ID" value="MCW3483715.1"/>
    <property type="molecule type" value="Genomic_DNA"/>
</dbReference>
<evidence type="ECO:0008006" key="3">
    <source>
        <dbReference type="Google" id="ProtNLM"/>
    </source>
</evidence>
<proteinExistence type="predicted"/>
<protein>
    <recommendedName>
        <fullName evidence="3">DUF4397 domain-containing protein</fullName>
    </recommendedName>
</protein>
<evidence type="ECO:0000313" key="1">
    <source>
        <dbReference type="EMBL" id="MCW3483715.1"/>
    </source>
</evidence>
<accession>A0ABT3IIS4</accession>
<reference evidence="1 2" key="1">
    <citation type="submission" date="2022-10" db="EMBL/GenBank/DDBJ databases">
        <title>Chitinophaga nivalis PC15 sp. nov., isolated from Pyeongchang county, South Korea.</title>
        <authorList>
            <person name="Trinh H.N."/>
        </authorList>
    </citation>
    <scope>NUCLEOTIDE SEQUENCE [LARGE SCALE GENOMIC DNA]</scope>
    <source>
        <strain evidence="1 2">PC14</strain>
    </source>
</reference>
<sequence>MDRDTMTNIIESLGGSPFLTFILKMKFYSFRFLCSIFFGLQLLACNKGELTEGEKFVALSVPFVFHNNDTLDLYVDGKLIQRLGTQQAGFGATLKQKDQLHISIHKKDSAASLKDTLVRALTDRISLTYAYDTSYGFNQFIKEGDFDQPAKDSIAFILINKFNNFGSGAINISIYRDNNMENLARSQDSVTTVKNISLNQTSVRIVLPANNENGQKNLYVVVVRDAVSGVNAFQSYITDYEKPDSYAFSYLNASSTEEAAPGMINVIKIESFLLDNGVKVYNLPKLIFAFQL</sequence>
<dbReference type="RefSeq" id="WP_264729234.1">
    <property type="nucleotide sequence ID" value="NZ_JAPDNR010000001.1"/>
</dbReference>
<comment type="caution">
    <text evidence="1">The sequence shown here is derived from an EMBL/GenBank/DDBJ whole genome shotgun (WGS) entry which is preliminary data.</text>
</comment>
<keyword evidence="2" id="KW-1185">Reference proteome</keyword>
<evidence type="ECO:0000313" key="2">
    <source>
        <dbReference type="Proteomes" id="UP001207742"/>
    </source>
</evidence>
<gene>
    <name evidence="1" type="ORF">OL497_07420</name>
</gene>
<name>A0ABT3IIS4_9BACT</name>